<evidence type="ECO:0000313" key="1">
    <source>
        <dbReference type="EMBL" id="CAF1817051.1"/>
    </source>
</evidence>
<reference evidence="1" key="1">
    <citation type="submission" date="2021-01" db="EMBL/GenBank/DDBJ databases">
        <authorList>
            <consortium name="Genoscope - CEA"/>
            <person name="William W."/>
        </authorList>
    </citation>
    <scope>NUCLEOTIDE SEQUENCE</scope>
</reference>
<accession>A0A816JHW1</accession>
<dbReference type="EMBL" id="HG994368">
    <property type="protein sequence ID" value="CAF1817051.1"/>
    <property type="molecule type" value="Genomic_DNA"/>
</dbReference>
<name>A0A816JHW1_BRANA</name>
<sequence>MILRRVHSSPHTQQPFIGLSFKKEVFPMHIFCCGLKTTQGPPAQKKLTRLFRPNFQTSRKTPKPMNWLQST</sequence>
<organism evidence="1">
    <name type="scientific">Brassica napus</name>
    <name type="common">Rape</name>
    <dbReference type="NCBI Taxonomy" id="3708"/>
    <lineage>
        <taxon>Eukaryota</taxon>
        <taxon>Viridiplantae</taxon>
        <taxon>Streptophyta</taxon>
        <taxon>Embryophyta</taxon>
        <taxon>Tracheophyta</taxon>
        <taxon>Spermatophyta</taxon>
        <taxon>Magnoliopsida</taxon>
        <taxon>eudicotyledons</taxon>
        <taxon>Gunneridae</taxon>
        <taxon>Pentapetalae</taxon>
        <taxon>rosids</taxon>
        <taxon>malvids</taxon>
        <taxon>Brassicales</taxon>
        <taxon>Brassicaceae</taxon>
        <taxon>Brassiceae</taxon>
        <taxon>Brassica</taxon>
    </lineage>
</organism>
<gene>
    <name evidence="1" type="ORF">DARMORV10_C04P13320.1</name>
</gene>
<proteinExistence type="predicted"/>
<protein>
    <submittedName>
        <fullName evidence="1">(rape) hypothetical protein</fullName>
    </submittedName>
</protein>
<dbReference type="AlphaFoldDB" id="A0A816JHW1"/>
<dbReference type="Proteomes" id="UP001295469">
    <property type="component" value="Chromosome C04"/>
</dbReference>